<reference evidence="2 3" key="1">
    <citation type="journal article" date="2019" name="Nat. Ecol. Evol.">
        <title>Megaphylogeny resolves global patterns of mushroom evolution.</title>
        <authorList>
            <person name="Varga T."/>
            <person name="Krizsan K."/>
            <person name="Foldi C."/>
            <person name="Dima B."/>
            <person name="Sanchez-Garcia M."/>
            <person name="Sanchez-Ramirez S."/>
            <person name="Szollosi G.J."/>
            <person name="Szarkandi J.G."/>
            <person name="Papp V."/>
            <person name="Albert L."/>
            <person name="Andreopoulos W."/>
            <person name="Angelini C."/>
            <person name="Antonin V."/>
            <person name="Barry K.W."/>
            <person name="Bougher N.L."/>
            <person name="Buchanan P."/>
            <person name="Buyck B."/>
            <person name="Bense V."/>
            <person name="Catcheside P."/>
            <person name="Chovatia M."/>
            <person name="Cooper J."/>
            <person name="Damon W."/>
            <person name="Desjardin D."/>
            <person name="Finy P."/>
            <person name="Geml J."/>
            <person name="Haridas S."/>
            <person name="Hughes K."/>
            <person name="Justo A."/>
            <person name="Karasinski D."/>
            <person name="Kautmanova I."/>
            <person name="Kiss B."/>
            <person name="Kocsube S."/>
            <person name="Kotiranta H."/>
            <person name="LaButti K.M."/>
            <person name="Lechner B.E."/>
            <person name="Liimatainen K."/>
            <person name="Lipzen A."/>
            <person name="Lukacs Z."/>
            <person name="Mihaltcheva S."/>
            <person name="Morgado L.N."/>
            <person name="Niskanen T."/>
            <person name="Noordeloos M.E."/>
            <person name="Ohm R.A."/>
            <person name="Ortiz-Santana B."/>
            <person name="Ovrebo C."/>
            <person name="Racz N."/>
            <person name="Riley R."/>
            <person name="Savchenko A."/>
            <person name="Shiryaev A."/>
            <person name="Soop K."/>
            <person name="Spirin V."/>
            <person name="Szebenyi C."/>
            <person name="Tomsovsky M."/>
            <person name="Tulloss R.E."/>
            <person name="Uehling J."/>
            <person name="Grigoriev I.V."/>
            <person name="Vagvolgyi C."/>
            <person name="Papp T."/>
            <person name="Martin F.M."/>
            <person name="Miettinen O."/>
            <person name="Hibbett D.S."/>
            <person name="Nagy L.G."/>
        </authorList>
    </citation>
    <scope>NUCLEOTIDE SEQUENCE [LARGE SCALE GENOMIC DNA]</scope>
    <source>
        <strain evidence="2 3">OMC1185</strain>
    </source>
</reference>
<dbReference type="InterPro" id="IPR029039">
    <property type="entry name" value="Flavoprotein-like_sf"/>
</dbReference>
<dbReference type="PANTHER" id="PTHR30543:SF21">
    <property type="entry name" value="NAD(P)H-DEPENDENT FMN REDUCTASE LOT6"/>
    <property type="match status" value="1"/>
</dbReference>
<dbReference type="EMBL" id="ML213513">
    <property type="protein sequence ID" value="TFK50653.1"/>
    <property type="molecule type" value="Genomic_DNA"/>
</dbReference>
<organism evidence="2 3">
    <name type="scientific">Heliocybe sulcata</name>
    <dbReference type="NCBI Taxonomy" id="5364"/>
    <lineage>
        <taxon>Eukaryota</taxon>
        <taxon>Fungi</taxon>
        <taxon>Dikarya</taxon>
        <taxon>Basidiomycota</taxon>
        <taxon>Agaricomycotina</taxon>
        <taxon>Agaricomycetes</taxon>
        <taxon>Gloeophyllales</taxon>
        <taxon>Gloeophyllaceae</taxon>
        <taxon>Heliocybe</taxon>
    </lineage>
</organism>
<sequence>MSSLTSTIPSKRIGIILGSSRKGGNAMGIASWVSAFLKKNIPSDVEVVLVDPITAPHPLGPLLHPQMPSLVKELSDYPTQAIRDWSTFVSTCSAIVVVSPQFNWGYPGELKNALDHLYYEWHGKPAMLVTYGSRGGAKCAEQLRQVMGKGLKMKLVGRDVLVALSHDYIAGQERVKGEDEFLKAFEEPLKEASDELYELMGGEANAPA</sequence>
<dbReference type="AlphaFoldDB" id="A0A5C3N0G7"/>
<dbReference type="STRING" id="5364.A0A5C3N0G7"/>
<evidence type="ECO:0000313" key="2">
    <source>
        <dbReference type="EMBL" id="TFK50653.1"/>
    </source>
</evidence>
<gene>
    <name evidence="2" type="ORF">OE88DRAFT_1661202</name>
</gene>
<dbReference type="GO" id="GO:0016491">
    <property type="term" value="F:oxidoreductase activity"/>
    <property type="evidence" value="ECO:0007669"/>
    <property type="project" value="InterPro"/>
</dbReference>
<dbReference type="InterPro" id="IPR005025">
    <property type="entry name" value="FMN_Rdtase-like_dom"/>
</dbReference>
<feature type="domain" description="NADPH-dependent FMN reductase-like" evidence="1">
    <location>
        <begin position="12"/>
        <end position="163"/>
    </location>
</feature>
<protein>
    <submittedName>
        <fullName evidence="2">Flavo protein</fullName>
    </submittedName>
</protein>
<dbReference type="Gene3D" id="3.40.50.360">
    <property type="match status" value="1"/>
</dbReference>
<dbReference type="GO" id="GO:0005829">
    <property type="term" value="C:cytosol"/>
    <property type="evidence" value="ECO:0007669"/>
    <property type="project" value="TreeGrafter"/>
</dbReference>
<keyword evidence="3" id="KW-1185">Reference proteome</keyword>
<dbReference type="GO" id="GO:0010181">
    <property type="term" value="F:FMN binding"/>
    <property type="evidence" value="ECO:0007669"/>
    <property type="project" value="TreeGrafter"/>
</dbReference>
<dbReference type="InterPro" id="IPR050712">
    <property type="entry name" value="NAD(P)H-dep_reductase"/>
</dbReference>
<dbReference type="SUPFAM" id="SSF52218">
    <property type="entry name" value="Flavoproteins"/>
    <property type="match status" value="1"/>
</dbReference>
<evidence type="ECO:0000313" key="3">
    <source>
        <dbReference type="Proteomes" id="UP000305948"/>
    </source>
</evidence>
<accession>A0A5C3N0G7</accession>
<proteinExistence type="predicted"/>
<dbReference type="Proteomes" id="UP000305948">
    <property type="component" value="Unassembled WGS sequence"/>
</dbReference>
<evidence type="ECO:0000259" key="1">
    <source>
        <dbReference type="Pfam" id="PF03358"/>
    </source>
</evidence>
<dbReference type="OrthoDB" id="68575at2759"/>
<name>A0A5C3N0G7_9AGAM</name>
<dbReference type="Pfam" id="PF03358">
    <property type="entry name" value="FMN_red"/>
    <property type="match status" value="1"/>
</dbReference>
<dbReference type="PANTHER" id="PTHR30543">
    <property type="entry name" value="CHROMATE REDUCTASE"/>
    <property type="match status" value="1"/>
</dbReference>